<feature type="domain" description="ABC transmembrane type-1" evidence="8">
    <location>
        <begin position="85"/>
        <end position="301"/>
    </location>
</feature>
<dbReference type="SUPFAM" id="SSF161098">
    <property type="entry name" value="MetI-like"/>
    <property type="match status" value="1"/>
</dbReference>
<protein>
    <submittedName>
        <fullName evidence="9">Sugar ABC transporter permease</fullName>
    </submittedName>
</protein>
<sequence length="311" mass="35438">MKENIMKKNNAGRIFLAKRSDETVTAYLFVLPAIICWILWFLIPFMRSIYISFFKYSYVTPDKNRFIGFSNYIHLFQDPKFYIALKNTLLFGAIVVPTITIVSLLLALLLNKSFKGRGAFRTIYYLPYVIAPITVATVFMYLFVKDGVMAKFFGIIGISNTTWYANIKMAMPFIGIMFIWQMVGFYMVYYLSGFQTIPSTVYESAEIDGANGFQKFRFITVPMLRPTTFLVITYATIQSFQLFDQIAAVSNASGGLGSPAGATSTLLTYFYQNSFRYYKMGYGSAIAVILFLLILLVTFIQRKFTDADGAY</sequence>
<keyword evidence="10" id="KW-1185">Reference proteome</keyword>
<dbReference type="PANTHER" id="PTHR30193">
    <property type="entry name" value="ABC TRANSPORTER PERMEASE PROTEIN"/>
    <property type="match status" value="1"/>
</dbReference>
<dbReference type="InterPro" id="IPR000515">
    <property type="entry name" value="MetI-like"/>
</dbReference>
<dbReference type="CDD" id="cd06261">
    <property type="entry name" value="TM_PBP2"/>
    <property type="match status" value="1"/>
</dbReference>
<feature type="transmembrane region" description="Helical" evidence="7">
    <location>
        <begin position="280"/>
        <end position="300"/>
    </location>
</feature>
<feature type="transmembrane region" description="Helical" evidence="7">
    <location>
        <begin position="24"/>
        <end position="43"/>
    </location>
</feature>
<dbReference type="Gene3D" id="1.10.3720.10">
    <property type="entry name" value="MetI-like"/>
    <property type="match status" value="1"/>
</dbReference>
<dbReference type="Pfam" id="PF00528">
    <property type="entry name" value="BPD_transp_1"/>
    <property type="match status" value="1"/>
</dbReference>
<keyword evidence="4 7" id="KW-0812">Transmembrane</keyword>
<feature type="transmembrane region" description="Helical" evidence="7">
    <location>
        <begin position="122"/>
        <end position="142"/>
    </location>
</feature>
<evidence type="ECO:0000256" key="6">
    <source>
        <dbReference type="ARBA" id="ARBA00023136"/>
    </source>
</evidence>
<evidence type="ECO:0000313" key="9">
    <source>
        <dbReference type="EMBL" id="GKX30202.1"/>
    </source>
</evidence>
<dbReference type="InterPro" id="IPR051393">
    <property type="entry name" value="ABC_transporter_permease"/>
</dbReference>
<evidence type="ECO:0000256" key="1">
    <source>
        <dbReference type="ARBA" id="ARBA00004651"/>
    </source>
</evidence>
<dbReference type="EMBL" id="BRLB01000008">
    <property type="protein sequence ID" value="GKX30202.1"/>
    <property type="molecule type" value="Genomic_DNA"/>
</dbReference>
<organism evidence="9 10">
    <name type="scientific">Vallitalea longa</name>
    <dbReference type="NCBI Taxonomy" id="2936439"/>
    <lineage>
        <taxon>Bacteria</taxon>
        <taxon>Bacillati</taxon>
        <taxon>Bacillota</taxon>
        <taxon>Clostridia</taxon>
        <taxon>Lachnospirales</taxon>
        <taxon>Vallitaleaceae</taxon>
        <taxon>Vallitalea</taxon>
    </lineage>
</organism>
<comment type="subcellular location">
    <subcellularLocation>
        <location evidence="1 7">Cell membrane</location>
        <topology evidence="1 7">Multi-pass membrane protein</topology>
    </subcellularLocation>
</comment>
<name>A0A9W5YA78_9FIRM</name>
<reference evidence="9" key="1">
    <citation type="submission" date="2022-06" db="EMBL/GenBank/DDBJ databases">
        <title>Vallitalea longa sp. nov., an anaerobic bacterium isolated from marine sediment.</title>
        <authorList>
            <person name="Hirano S."/>
            <person name="Terahara T."/>
            <person name="Mori K."/>
            <person name="Hamada M."/>
            <person name="Matsumoto R."/>
            <person name="Kobayashi T."/>
        </authorList>
    </citation>
    <scope>NUCLEOTIDE SEQUENCE</scope>
    <source>
        <strain evidence="9">SH18-1</strain>
    </source>
</reference>
<dbReference type="InterPro" id="IPR035906">
    <property type="entry name" value="MetI-like_sf"/>
</dbReference>
<evidence type="ECO:0000313" key="10">
    <source>
        <dbReference type="Proteomes" id="UP001144256"/>
    </source>
</evidence>
<dbReference type="Proteomes" id="UP001144256">
    <property type="component" value="Unassembled WGS sequence"/>
</dbReference>
<dbReference type="AlphaFoldDB" id="A0A9W5YA78"/>
<gene>
    <name evidence="9" type="ORF">SH1V18_26820</name>
</gene>
<dbReference type="PANTHER" id="PTHR30193:SF37">
    <property type="entry name" value="INNER MEMBRANE ABC TRANSPORTER PERMEASE PROTEIN YCJO"/>
    <property type="match status" value="1"/>
</dbReference>
<keyword evidence="2 7" id="KW-0813">Transport</keyword>
<evidence type="ECO:0000256" key="5">
    <source>
        <dbReference type="ARBA" id="ARBA00022989"/>
    </source>
</evidence>
<dbReference type="PROSITE" id="PS50928">
    <property type="entry name" value="ABC_TM1"/>
    <property type="match status" value="1"/>
</dbReference>
<comment type="caution">
    <text evidence="9">The sequence shown here is derived from an EMBL/GenBank/DDBJ whole genome shotgun (WGS) entry which is preliminary data.</text>
</comment>
<evidence type="ECO:0000256" key="7">
    <source>
        <dbReference type="RuleBase" id="RU363032"/>
    </source>
</evidence>
<accession>A0A9W5YA78</accession>
<keyword evidence="5 7" id="KW-1133">Transmembrane helix</keyword>
<feature type="transmembrane region" description="Helical" evidence="7">
    <location>
        <begin position="89"/>
        <end position="110"/>
    </location>
</feature>
<evidence type="ECO:0000256" key="3">
    <source>
        <dbReference type="ARBA" id="ARBA00022475"/>
    </source>
</evidence>
<dbReference type="GO" id="GO:0005886">
    <property type="term" value="C:plasma membrane"/>
    <property type="evidence" value="ECO:0007669"/>
    <property type="project" value="UniProtKB-SubCell"/>
</dbReference>
<dbReference type="RefSeq" id="WP_281816187.1">
    <property type="nucleotide sequence ID" value="NZ_BRLB01000008.1"/>
</dbReference>
<keyword evidence="6 7" id="KW-0472">Membrane</keyword>
<evidence type="ECO:0000259" key="8">
    <source>
        <dbReference type="PROSITE" id="PS50928"/>
    </source>
</evidence>
<evidence type="ECO:0000256" key="4">
    <source>
        <dbReference type="ARBA" id="ARBA00022692"/>
    </source>
</evidence>
<keyword evidence="3" id="KW-1003">Cell membrane</keyword>
<evidence type="ECO:0000256" key="2">
    <source>
        <dbReference type="ARBA" id="ARBA00022448"/>
    </source>
</evidence>
<feature type="transmembrane region" description="Helical" evidence="7">
    <location>
        <begin position="173"/>
        <end position="192"/>
    </location>
</feature>
<proteinExistence type="inferred from homology"/>
<dbReference type="GO" id="GO:0055085">
    <property type="term" value="P:transmembrane transport"/>
    <property type="evidence" value="ECO:0007669"/>
    <property type="project" value="InterPro"/>
</dbReference>
<comment type="similarity">
    <text evidence="7">Belongs to the binding-protein-dependent transport system permease family.</text>
</comment>